<dbReference type="EMBL" id="KQ978723">
    <property type="protein sequence ID" value="KYN29032.1"/>
    <property type="molecule type" value="Genomic_DNA"/>
</dbReference>
<keyword evidence="2" id="KW-1185">Reference proteome</keyword>
<dbReference type="AlphaFoldDB" id="A0A151JQ12"/>
<evidence type="ECO:0000313" key="2">
    <source>
        <dbReference type="Proteomes" id="UP000078492"/>
    </source>
</evidence>
<dbReference type="Proteomes" id="UP000078492">
    <property type="component" value="Unassembled WGS sequence"/>
</dbReference>
<sequence length="116" mass="13620">MRGGGEASLWSSARNSFLKDVVFTQRPTTREDMIDRIRRACVAIPRKTLLVIDNRPYQKQMTTVSQIECTNHLLRNLCKKLKVISVTTEPKMRRNRFYIKYRNVVKNNIKSFGKPF</sequence>
<organism evidence="1 2">
    <name type="scientific">Trachymyrmex cornetzi</name>
    <dbReference type="NCBI Taxonomy" id="471704"/>
    <lineage>
        <taxon>Eukaryota</taxon>
        <taxon>Metazoa</taxon>
        <taxon>Ecdysozoa</taxon>
        <taxon>Arthropoda</taxon>
        <taxon>Hexapoda</taxon>
        <taxon>Insecta</taxon>
        <taxon>Pterygota</taxon>
        <taxon>Neoptera</taxon>
        <taxon>Endopterygota</taxon>
        <taxon>Hymenoptera</taxon>
        <taxon>Apocrita</taxon>
        <taxon>Aculeata</taxon>
        <taxon>Formicoidea</taxon>
        <taxon>Formicidae</taxon>
        <taxon>Myrmicinae</taxon>
        <taxon>Trachymyrmex</taxon>
    </lineage>
</organism>
<accession>A0A151JQ12</accession>
<name>A0A151JQ12_9HYME</name>
<proteinExistence type="predicted"/>
<evidence type="ECO:0000313" key="1">
    <source>
        <dbReference type="EMBL" id="KYN29032.1"/>
    </source>
</evidence>
<gene>
    <name evidence="1" type="ORF">ALC57_01540</name>
</gene>
<protein>
    <submittedName>
        <fullName evidence="1">Uncharacterized protein</fullName>
    </submittedName>
</protein>
<reference evidence="1 2" key="1">
    <citation type="submission" date="2015-09" db="EMBL/GenBank/DDBJ databases">
        <title>Trachymyrmex cornetzi WGS genome.</title>
        <authorList>
            <person name="Nygaard S."/>
            <person name="Hu H."/>
            <person name="Boomsma J."/>
            <person name="Zhang G."/>
        </authorList>
    </citation>
    <scope>NUCLEOTIDE SEQUENCE [LARGE SCALE GENOMIC DNA]</scope>
    <source>
        <strain evidence="1">Tcor2-1</strain>
        <tissue evidence="1">Whole body</tissue>
    </source>
</reference>